<dbReference type="SUPFAM" id="SSF89919">
    <property type="entry name" value="Ribosome-binding factor A, RbfA"/>
    <property type="match status" value="1"/>
</dbReference>
<proteinExistence type="predicted"/>
<dbReference type="EMBL" id="JAEPRB010000143">
    <property type="protein sequence ID" value="KAG2220359.1"/>
    <property type="molecule type" value="Genomic_DNA"/>
</dbReference>
<evidence type="ECO:0000313" key="1">
    <source>
        <dbReference type="EMBL" id="KAG2220359.1"/>
    </source>
</evidence>
<comment type="caution">
    <text evidence="1">The sequence shown here is derived from an EMBL/GenBank/DDBJ whole genome shotgun (WGS) entry which is preliminary data.</text>
</comment>
<keyword evidence="2" id="KW-1185">Reference proteome</keyword>
<accession>A0A8H7VMS6</accession>
<dbReference type="Proteomes" id="UP000646827">
    <property type="component" value="Unassembled WGS sequence"/>
</dbReference>
<dbReference type="InterPro" id="IPR023799">
    <property type="entry name" value="RbfA_dom_sf"/>
</dbReference>
<organism evidence="1 2">
    <name type="scientific">Circinella minor</name>
    <dbReference type="NCBI Taxonomy" id="1195481"/>
    <lineage>
        <taxon>Eukaryota</taxon>
        <taxon>Fungi</taxon>
        <taxon>Fungi incertae sedis</taxon>
        <taxon>Mucoromycota</taxon>
        <taxon>Mucoromycotina</taxon>
        <taxon>Mucoromycetes</taxon>
        <taxon>Mucorales</taxon>
        <taxon>Lichtheimiaceae</taxon>
        <taxon>Circinella</taxon>
    </lineage>
</organism>
<protein>
    <submittedName>
        <fullName evidence="1">Uncharacterized protein</fullName>
    </submittedName>
</protein>
<dbReference type="Pfam" id="PF02033">
    <property type="entry name" value="RBFA"/>
    <property type="match status" value="1"/>
</dbReference>
<dbReference type="OrthoDB" id="2250046at2759"/>
<gene>
    <name evidence="1" type="ORF">INT45_010745</name>
</gene>
<sequence>MSMNRLWNQVRSLSTRATKPPSNTTITAQEKLSSMEKQILDEYMIPGKFLKYFKAKKKLQKSLKATDMNNATHINDASSVGLDHVYKKSPRSINMDENDSAPTVAQQKLAQRIHRGLNKMFSIEPLPTRWVTSSYVSIHMVKVSRNLRKCNILYEPATEQKHEKGHVHRALQTHGNQLEQLIRAHAGLQRPVSIKFVSDTQTSELNTIFEKISAEQKE</sequence>
<reference evidence="1 2" key="1">
    <citation type="submission" date="2020-12" db="EMBL/GenBank/DDBJ databases">
        <title>Metabolic potential, ecology and presence of endohyphal bacteria is reflected in genomic diversity of Mucoromycotina.</title>
        <authorList>
            <person name="Muszewska A."/>
            <person name="Okrasinska A."/>
            <person name="Steczkiewicz K."/>
            <person name="Drgas O."/>
            <person name="Orlowska M."/>
            <person name="Perlinska-Lenart U."/>
            <person name="Aleksandrzak-Piekarczyk T."/>
            <person name="Szatraj K."/>
            <person name="Zielenkiewicz U."/>
            <person name="Pilsyk S."/>
            <person name="Malc E."/>
            <person name="Mieczkowski P."/>
            <person name="Kruszewska J.S."/>
            <person name="Biernat P."/>
            <person name="Pawlowska J."/>
        </authorList>
    </citation>
    <scope>NUCLEOTIDE SEQUENCE [LARGE SCALE GENOMIC DNA]</scope>
    <source>
        <strain evidence="1 2">CBS 142.35</strain>
    </source>
</reference>
<name>A0A8H7VMS6_9FUNG</name>
<dbReference type="AlphaFoldDB" id="A0A8H7VMS6"/>
<dbReference type="Gene3D" id="3.30.300.20">
    <property type="match status" value="1"/>
</dbReference>
<evidence type="ECO:0000313" key="2">
    <source>
        <dbReference type="Proteomes" id="UP000646827"/>
    </source>
</evidence>
<dbReference type="InterPro" id="IPR015946">
    <property type="entry name" value="KH_dom-like_a/b"/>
</dbReference>
<dbReference type="InterPro" id="IPR000238">
    <property type="entry name" value="RbfA"/>
</dbReference>